<dbReference type="AlphaFoldDB" id="Q9AVZ9"/>
<dbReference type="EMBL" id="AJ010592">
    <property type="protein sequence ID" value="CAC27072.1"/>
    <property type="molecule type" value="Genomic_DNA"/>
</dbReference>
<dbReference type="GeneID" id="857601"/>
<keyword evidence="1" id="KW-0812">Transmembrane</keyword>
<keyword evidence="1" id="KW-1133">Transmembrane helix</keyword>
<dbReference type="GO" id="GO:0000428">
    <property type="term" value="C:DNA-directed RNA polymerase complex"/>
    <property type="evidence" value="ECO:0007669"/>
    <property type="project" value="UniProtKB-KW"/>
</dbReference>
<proteinExistence type="predicted"/>
<protein>
    <submittedName>
        <fullName evidence="2">Uncharacterized protein</fullName>
    </submittedName>
</protein>
<feature type="transmembrane region" description="Helical" evidence="1">
    <location>
        <begin position="12"/>
        <end position="30"/>
    </location>
</feature>
<evidence type="ECO:0000256" key="1">
    <source>
        <dbReference type="SAM" id="Phobius"/>
    </source>
</evidence>
<dbReference type="Proteomes" id="UP000242167">
    <property type="component" value="Nucleomorph 2"/>
</dbReference>
<dbReference type="RefSeq" id="XP_001713288.1">
    <property type="nucleotide sequence ID" value="XM_001713236.1"/>
</dbReference>
<name>Q9AVZ9_GUITH</name>
<keyword evidence="1" id="KW-0472">Membrane</keyword>
<evidence type="ECO:0000313" key="2">
    <source>
        <dbReference type="EMBL" id="CAC27072.1"/>
    </source>
</evidence>
<reference evidence="2 3" key="1">
    <citation type="journal article" date="2001" name="Nature">
        <title>The highly reduced genome of an enslaved algal nucleus.</title>
        <authorList>
            <person name="Douglas S."/>
            <person name="Zauner S."/>
            <person name="Fraunholz M."/>
            <person name="Beaton M."/>
            <person name="Penny S."/>
            <person name="Deng L."/>
            <person name="Wu X."/>
            <person name="Reith M."/>
            <person name="Cavalier-Smith T."/>
            <person name="Maier U."/>
        </authorList>
    </citation>
    <scope>NUCLEOTIDE SEQUENCE [LARGE SCALE GENOMIC DNA]</scope>
</reference>
<sequence length="861" mass="102627">MLFKNNQSYKNKNIFYSIFVIMGGINIRYIQKKNCDIKKVKDFDEYYFTKMIINHKKCFNQYNILHNDFKLILEISFTHTLSNNLILSNEKFSSNDLSLIKYYLLIYNKNFCKKKNIFSYFKIFSVDLFKFHPFVFKSFLLIENFASIVDILKDNLDFIAEKKIKIFLDAYKLHPISYLLKKKCNQKNLLFKNKTILSKKCINIKVLNLFHNLKHFSTKLFSSQLNHVEIQNKVKWINKFKSNLHNFVLLKLIKIKTITDINQYRTNSSNITSFDKNKIIHKIELNSMKKLINTKEISENLLKFINYNIIEKNETQFFEQIFSYNFLVDKYIVLWSMSFKNICKLISKIIESFRSNNKKKNTSTELDSYSVIGILFSDMFPENIFKIHFYMINSIYSSIIKKYFNYKIYKKIMCNFLVICKNLTTAEYIIQIDDFMNIFKFYNSIINSNSVILFCNLNFESSLVKYLNRYFLSSIKLQVNIIFDSFRNKFYDNNSYLIEKSVKYINENISQSILFEENIQKTLSAMILSTGSIFLVIKKCFKTKFYEVFNIKNKIIKNISIYASIIFLNFNYYNPKLCNFILKTIFETDFIKSFNYKDSITSNKGKYKQQNKCINIRKIKSISHIDNNFFYKLRLEISYIGIFFILFRNKSLSNNLIKMFELIIENSQIEQKVLPMIFSSLIKDHRSNSSIINCLIKNLKYYNSDIINIVIFSLGMIGAGSGNKKINNSLECFSDLILFELGNNNLNYIKSLKINSTDFIYKFEKIFFFIRFAQCLLNLKGKSHFLSDKPYRKFKQIYVLLILQIFNLILNFSDHLNSFEEFISYGIFRIFDSSYELILRKSFEIKKTLICNKKYIYGDKN</sequence>
<accession>Q9AVZ9</accession>
<evidence type="ECO:0000313" key="3">
    <source>
        <dbReference type="Proteomes" id="UP000242167"/>
    </source>
</evidence>
<organism evidence="2 3">
    <name type="scientific">Guillardia theta</name>
    <name type="common">Cryptophyte</name>
    <name type="synonym">Cryptomonas phi</name>
    <dbReference type="NCBI Taxonomy" id="55529"/>
    <lineage>
        <taxon>Eukaryota</taxon>
        <taxon>Cryptophyceae</taxon>
        <taxon>Pyrenomonadales</taxon>
        <taxon>Geminigeraceae</taxon>
        <taxon>Guillardia</taxon>
    </lineage>
</organism>